<dbReference type="PANTHER" id="PTHR39087:SF2">
    <property type="entry name" value="UPF0104 MEMBRANE PROTEIN MJ1595"/>
    <property type="match status" value="1"/>
</dbReference>
<dbReference type="PANTHER" id="PTHR39087">
    <property type="entry name" value="UPF0104 MEMBRANE PROTEIN MJ1595"/>
    <property type="match status" value="1"/>
</dbReference>
<feature type="transmembrane region" description="Helical" evidence="6">
    <location>
        <begin position="225"/>
        <end position="243"/>
    </location>
</feature>
<accession>A0A3B1C6J3</accession>
<name>A0A3B1C6J3_9ZZZZ</name>
<feature type="transmembrane region" description="Helical" evidence="6">
    <location>
        <begin position="154"/>
        <end position="176"/>
    </location>
</feature>
<dbReference type="NCBIfam" id="TIGR00374">
    <property type="entry name" value="flippase-like domain"/>
    <property type="match status" value="1"/>
</dbReference>
<organism evidence="7">
    <name type="scientific">hydrothermal vent metagenome</name>
    <dbReference type="NCBI Taxonomy" id="652676"/>
    <lineage>
        <taxon>unclassified sequences</taxon>
        <taxon>metagenomes</taxon>
        <taxon>ecological metagenomes</taxon>
    </lineage>
</organism>
<feature type="transmembrane region" description="Helical" evidence="6">
    <location>
        <begin position="6"/>
        <end position="26"/>
    </location>
</feature>
<keyword evidence="5 6" id="KW-0472">Membrane</keyword>
<keyword evidence="3 6" id="KW-0812">Transmembrane</keyword>
<evidence type="ECO:0000256" key="5">
    <source>
        <dbReference type="ARBA" id="ARBA00023136"/>
    </source>
</evidence>
<dbReference type="GO" id="GO:0005886">
    <property type="term" value="C:plasma membrane"/>
    <property type="evidence" value="ECO:0007669"/>
    <property type="project" value="UniProtKB-SubCell"/>
</dbReference>
<evidence type="ECO:0000256" key="4">
    <source>
        <dbReference type="ARBA" id="ARBA00022989"/>
    </source>
</evidence>
<evidence type="ECO:0000256" key="6">
    <source>
        <dbReference type="SAM" id="Phobius"/>
    </source>
</evidence>
<reference evidence="7" key="1">
    <citation type="submission" date="2018-06" db="EMBL/GenBank/DDBJ databases">
        <authorList>
            <person name="Zhirakovskaya E."/>
        </authorList>
    </citation>
    <scope>NUCLEOTIDE SEQUENCE</scope>
</reference>
<protein>
    <recommendedName>
        <fullName evidence="8">Dolichol-P-glucose synthetase</fullName>
    </recommendedName>
</protein>
<proteinExistence type="predicted"/>
<dbReference type="InterPro" id="IPR022791">
    <property type="entry name" value="L-PG_synthase/AglD"/>
</dbReference>
<dbReference type="EMBL" id="UOGA01000172">
    <property type="protein sequence ID" value="VAX20253.1"/>
    <property type="molecule type" value="Genomic_DNA"/>
</dbReference>
<keyword evidence="4 6" id="KW-1133">Transmembrane helix</keyword>
<feature type="transmembrane region" description="Helical" evidence="6">
    <location>
        <begin position="249"/>
        <end position="268"/>
    </location>
</feature>
<evidence type="ECO:0000313" key="7">
    <source>
        <dbReference type="EMBL" id="VAX20253.1"/>
    </source>
</evidence>
<evidence type="ECO:0000256" key="2">
    <source>
        <dbReference type="ARBA" id="ARBA00022475"/>
    </source>
</evidence>
<comment type="subcellular location">
    <subcellularLocation>
        <location evidence="1">Cell membrane</location>
        <topology evidence="1">Multi-pass membrane protein</topology>
    </subcellularLocation>
</comment>
<feature type="transmembrane region" description="Helical" evidence="6">
    <location>
        <begin position="298"/>
        <end position="322"/>
    </location>
</feature>
<evidence type="ECO:0000256" key="3">
    <source>
        <dbReference type="ARBA" id="ARBA00022692"/>
    </source>
</evidence>
<feature type="transmembrane region" description="Helical" evidence="6">
    <location>
        <begin position="115"/>
        <end position="142"/>
    </location>
</feature>
<feature type="transmembrane region" description="Helical" evidence="6">
    <location>
        <begin position="33"/>
        <end position="55"/>
    </location>
</feature>
<gene>
    <name evidence="7" type="ORF">MNBD_NITROSPINAE04-2701</name>
</gene>
<evidence type="ECO:0008006" key="8">
    <source>
        <dbReference type="Google" id="ProtNLM"/>
    </source>
</evidence>
<keyword evidence="2" id="KW-1003">Cell membrane</keyword>
<dbReference type="Pfam" id="PF03706">
    <property type="entry name" value="LPG_synthase_TM"/>
    <property type="match status" value="1"/>
</dbReference>
<evidence type="ECO:0000256" key="1">
    <source>
        <dbReference type="ARBA" id="ARBA00004651"/>
    </source>
</evidence>
<sequence>MKSTGHNLAIWIGWAISVSFIVWAVLKMDLTKVWGALVMADYRWVIPAAILNIALLCGRGARWRHFIAPIKQVSFMSSFSAMCIGFMANMVLPARIGEFVRAYVLAKKESISKSSAFATVVIERAFDGLSVVVMMALIFIFVEPPDANDIFWTSLKIAGITASIFFMIFFTGLYLFHRRVKFMERAVEWLTAALPGKYRAKAREIIEAFRKGFDSIDHGHRVVKIILWCAFIWGAAAPFNYFIFQAFDLDLPISASFLVLLSQILGVMVPSAPGFIGVFHAATIAGLMFYGVDSELALSVALVLHIIMFIMQTIPGLIFLWMEQYSLRDIKHAVDDEEG</sequence>
<dbReference type="AlphaFoldDB" id="A0A3B1C6J3"/>